<dbReference type="InterPro" id="IPR002848">
    <property type="entry name" value="Translin_fam"/>
</dbReference>
<dbReference type="CDD" id="cd20394">
    <property type="entry name" value="Tudor_SGF29_rpt2"/>
    <property type="match status" value="1"/>
</dbReference>
<proteinExistence type="inferred from homology"/>
<dbReference type="GO" id="GO:0005737">
    <property type="term" value="C:cytoplasm"/>
    <property type="evidence" value="ECO:0007669"/>
    <property type="project" value="UniProtKB-SubCell"/>
</dbReference>
<dbReference type="GO" id="GO:0016070">
    <property type="term" value="P:RNA metabolic process"/>
    <property type="evidence" value="ECO:0007669"/>
    <property type="project" value="InterPro"/>
</dbReference>
<keyword evidence="4" id="KW-0963">Cytoplasm</keyword>
<dbReference type="InterPro" id="IPR047287">
    <property type="entry name" value="Tudor_SGF29_rpt2"/>
</dbReference>
<protein>
    <recommendedName>
        <fullName evidence="15">SHSP domain-containing protein</fullName>
    </recommendedName>
</protein>
<dbReference type="OrthoDB" id="10265994at2759"/>
<feature type="compositionally biased region" description="Low complexity" evidence="10">
    <location>
        <begin position="377"/>
        <end position="388"/>
    </location>
</feature>
<evidence type="ECO:0000256" key="9">
    <source>
        <dbReference type="RuleBase" id="RU003616"/>
    </source>
</evidence>
<dbReference type="Gene3D" id="1.20.58.190">
    <property type="entry name" value="Translin, domain 1"/>
    <property type="match status" value="1"/>
</dbReference>
<comment type="subcellular location">
    <subcellularLocation>
        <location evidence="2">Cytoplasm</location>
    </subcellularLocation>
    <subcellularLocation>
        <location evidence="1">Nucleus</location>
    </subcellularLocation>
</comment>
<organism evidence="13 14">
    <name type="scientific">Rhizopogon vesiculosus</name>
    <dbReference type="NCBI Taxonomy" id="180088"/>
    <lineage>
        <taxon>Eukaryota</taxon>
        <taxon>Fungi</taxon>
        <taxon>Dikarya</taxon>
        <taxon>Basidiomycota</taxon>
        <taxon>Agaricomycotina</taxon>
        <taxon>Agaricomycetes</taxon>
        <taxon>Agaricomycetidae</taxon>
        <taxon>Boletales</taxon>
        <taxon>Suillineae</taxon>
        <taxon>Rhizopogonaceae</taxon>
        <taxon>Rhizopogon</taxon>
    </lineage>
</organism>
<keyword evidence="7" id="KW-0539">Nucleus</keyword>
<dbReference type="Gene3D" id="2.60.40.790">
    <property type="match status" value="1"/>
</dbReference>
<dbReference type="InterPro" id="IPR008978">
    <property type="entry name" value="HSP20-like_chaperone"/>
</dbReference>
<dbReference type="STRING" id="180088.A0A1J8QH95"/>
<dbReference type="GO" id="GO:0005634">
    <property type="term" value="C:nucleus"/>
    <property type="evidence" value="ECO:0007669"/>
    <property type="project" value="UniProtKB-SubCell"/>
</dbReference>
<dbReference type="Gene3D" id="2.30.30.140">
    <property type="match status" value="1"/>
</dbReference>
<dbReference type="InterPro" id="IPR016069">
    <property type="entry name" value="Translin_C"/>
</dbReference>
<dbReference type="PROSITE" id="PS01031">
    <property type="entry name" value="SHSP"/>
    <property type="match status" value="1"/>
</dbReference>
<dbReference type="Gene3D" id="1.20.58.200">
    <property type="entry name" value="Translin, domain 2"/>
    <property type="match status" value="1"/>
</dbReference>
<dbReference type="InterPro" id="IPR033956">
    <property type="entry name" value="Translin"/>
</dbReference>
<evidence type="ECO:0000256" key="6">
    <source>
        <dbReference type="ARBA" id="ARBA00023125"/>
    </source>
</evidence>
<evidence type="ECO:0000256" key="10">
    <source>
        <dbReference type="SAM" id="MobiDB-lite"/>
    </source>
</evidence>
<evidence type="ECO:0000256" key="5">
    <source>
        <dbReference type="ARBA" id="ARBA00022884"/>
    </source>
</evidence>
<evidence type="ECO:0000256" key="7">
    <source>
        <dbReference type="ARBA" id="ARBA00023242"/>
    </source>
</evidence>
<evidence type="ECO:0000313" key="13">
    <source>
        <dbReference type="EMBL" id="OJA08778.1"/>
    </source>
</evidence>
<dbReference type="GO" id="GO:0043565">
    <property type="term" value="F:sequence-specific DNA binding"/>
    <property type="evidence" value="ECO:0007669"/>
    <property type="project" value="InterPro"/>
</dbReference>
<feature type="domain" description="SGF29 C-terminal" evidence="12">
    <location>
        <begin position="428"/>
        <end position="583"/>
    </location>
</feature>
<evidence type="ECO:0000256" key="3">
    <source>
        <dbReference type="ARBA" id="ARBA00005902"/>
    </source>
</evidence>
<evidence type="ECO:0000256" key="2">
    <source>
        <dbReference type="ARBA" id="ARBA00004496"/>
    </source>
</evidence>
<feature type="region of interest" description="Disordered" evidence="10">
    <location>
        <begin position="364"/>
        <end position="415"/>
    </location>
</feature>
<dbReference type="InterPro" id="IPR016068">
    <property type="entry name" value="Translin_N"/>
</dbReference>
<name>A0A1J8QH95_9AGAM</name>
<dbReference type="EMBL" id="LVVM01006192">
    <property type="protein sequence ID" value="OJA08778.1"/>
    <property type="molecule type" value="Genomic_DNA"/>
</dbReference>
<dbReference type="GO" id="GO:0003697">
    <property type="term" value="F:single-stranded DNA binding"/>
    <property type="evidence" value="ECO:0007669"/>
    <property type="project" value="InterPro"/>
</dbReference>
<dbReference type="PANTHER" id="PTHR10741">
    <property type="entry name" value="TRANSLIN AND TRANSLIN ASSOCIATED PROTEIN X"/>
    <property type="match status" value="1"/>
</dbReference>
<evidence type="ECO:0000256" key="8">
    <source>
        <dbReference type="PROSITE-ProRule" id="PRU00285"/>
    </source>
</evidence>
<evidence type="ECO:0000256" key="4">
    <source>
        <dbReference type="ARBA" id="ARBA00022490"/>
    </source>
</evidence>
<dbReference type="SUPFAM" id="SSF74784">
    <property type="entry name" value="Translin"/>
    <property type="match status" value="1"/>
</dbReference>
<dbReference type="CDD" id="cd14819">
    <property type="entry name" value="Translin"/>
    <property type="match status" value="1"/>
</dbReference>
<reference evidence="13 14" key="1">
    <citation type="submission" date="2016-03" db="EMBL/GenBank/DDBJ databases">
        <title>Comparative genomics of the ectomycorrhizal sister species Rhizopogon vinicolor and Rhizopogon vesiculosus (Basidiomycota: Boletales) reveals a divergence of the mating type B locus.</title>
        <authorList>
            <person name="Mujic A.B."/>
            <person name="Kuo A."/>
            <person name="Tritt A."/>
            <person name="Lipzen A."/>
            <person name="Chen C."/>
            <person name="Johnson J."/>
            <person name="Sharma A."/>
            <person name="Barry K."/>
            <person name="Grigoriev I.V."/>
            <person name="Spatafora J.W."/>
        </authorList>
    </citation>
    <scope>NUCLEOTIDE SEQUENCE [LARGE SCALE GENOMIC DNA]</scope>
    <source>
        <strain evidence="13 14">AM-OR11-056</strain>
    </source>
</reference>
<evidence type="ECO:0008006" key="15">
    <source>
        <dbReference type="Google" id="ProtNLM"/>
    </source>
</evidence>
<dbReference type="Pfam" id="PF01997">
    <property type="entry name" value="Translin"/>
    <property type="match status" value="1"/>
</dbReference>
<keyword evidence="5" id="KW-0694">RNA-binding</keyword>
<dbReference type="InterPro" id="IPR010750">
    <property type="entry name" value="SGF29_tudor-like_dom"/>
</dbReference>
<evidence type="ECO:0000313" key="14">
    <source>
        <dbReference type="Proteomes" id="UP000183567"/>
    </source>
</evidence>
<evidence type="ECO:0000256" key="1">
    <source>
        <dbReference type="ARBA" id="ARBA00004123"/>
    </source>
</evidence>
<comment type="caution">
    <text evidence="13">The sequence shown here is derived from an EMBL/GenBank/DDBJ whole genome shotgun (WGS) entry which is preliminary data.</text>
</comment>
<evidence type="ECO:0000259" key="11">
    <source>
        <dbReference type="PROSITE" id="PS01031"/>
    </source>
</evidence>
<evidence type="ECO:0000259" key="12">
    <source>
        <dbReference type="PROSITE" id="PS51518"/>
    </source>
</evidence>
<dbReference type="CDD" id="cd06464">
    <property type="entry name" value="ACD_sHsps-like"/>
    <property type="match status" value="1"/>
</dbReference>
<dbReference type="Gene3D" id="1.20.5.420">
    <property type="entry name" value="Immunoglobulin FC, subunit C"/>
    <property type="match status" value="1"/>
</dbReference>
<comment type="similarity">
    <text evidence="3">Belongs to the translin family.</text>
</comment>
<sequence length="790" mass="87947">MDSWDVERLNELLEQDVELREKIKEQVTDLDKKTRNMVGILNKIHSTPPESIPGLLDCVRPILHSCQTTTAAMAVLIPPSQLWRWKEMWSNSLRTAIYSAALVEFLATGKLISLQQVSQILGIKDEWKDRFALVVEDYLHGLISLVNELSRLAVNAVTLGNFEAPIQISIFVKDMFAGFSMVRFKCVFGDSSNEIDGAQLNLKNDTLRRRFDSLKYDLKKIEEVVYDVSLRKLAPPPTERKLTSNSAQILDAKMDRRRAPPASTEVSEVDCWSQASKSLASLSNIYASPKYVEIIGRVNRLISGWPTDDVLPAEGYDGLKTNYKYLSRALKDVRDINDEEVKAIDSVLEKLDVLIALRKAPESLSPEKRNKRPRPQSPTATPVSVTPPLMSAPRPTTNQVVPSRGSIGPSPVIPFSREPKARREALAKQLPLQEGRKVAFHPPAGKTADGSTADADENTWILAVITKCINQDKNRWGSFYGCYNTTLRAIIPLPDPLAPPTSAAHLNAYQEFPAGSTVMALYPDTSCFYRAEVISSPRDLQPAGRGISAKHIASYKLKFEDDDDQEHSVAAQWVVEWPVKDPEHSTILRHMTHFSLYIRSPRNHIGVIHSYSKAIMSIARQLLHEFRPFFRMLEEPFGRSAMAPIYPQRSFFDDSFFPSPAAIRPAVDIAEEEDKYILEADLPGVKKDNVDIRIGDGGRSVTIQGKTSPSAGADVAGENGDEGSKAVAKTESGTQLSVERLHQGSSVFTRTVWLPRPIDSSRVSAKLQDGILTMTVPKAEDQESVKVPLE</sequence>
<dbReference type="GO" id="GO:0003723">
    <property type="term" value="F:RNA binding"/>
    <property type="evidence" value="ECO:0007669"/>
    <property type="project" value="UniProtKB-KW"/>
</dbReference>
<keyword evidence="6" id="KW-0238">DNA-binding</keyword>
<dbReference type="PROSITE" id="PS51518">
    <property type="entry name" value="SGF29_C"/>
    <property type="match status" value="1"/>
</dbReference>
<feature type="compositionally biased region" description="Polar residues" evidence="10">
    <location>
        <begin position="701"/>
        <end position="710"/>
    </location>
</feature>
<gene>
    <name evidence="13" type="ORF">AZE42_01315</name>
</gene>
<dbReference type="AlphaFoldDB" id="A0A1J8QH95"/>
<feature type="domain" description="SHSP" evidence="11">
    <location>
        <begin position="658"/>
        <end position="790"/>
    </location>
</feature>
<accession>A0A1J8QH95</accession>
<comment type="similarity">
    <text evidence="8 9">Belongs to the small heat shock protein (HSP20) family.</text>
</comment>
<dbReference type="Proteomes" id="UP000183567">
    <property type="component" value="Unassembled WGS sequence"/>
</dbReference>
<keyword evidence="14" id="KW-1185">Reference proteome</keyword>
<dbReference type="InterPro" id="IPR036081">
    <property type="entry name" value="Translin_sf"/>
</dbReference>
<dbReference type="Pfam" id="PF07039">
    <property type="entry name" value="SGF29_Tudor"/>
    <property type="match status" value="1"/>
</dbReference>
<dbReference type="SUPFAM" id="SSF49764">
    <property type="entry name" value="HSP20-like chaperones"/>
    <property type="match status" value="1"/>
</dbReference>
<dbReference type="InterPro" id="IPR002068">
    <property type="entry name" value="A-crystallin/Hsp20_dom"/>
</dbReference>
<feature type="region of interest" description="Disordered" evidence="10">
    <location>
        <begin position="697"/>
        <end position="725"/>
    </location>
</feature>
<dbReference type="Pfam" id="PF00011">
    <property type="entry name" value="HSP20"/>
    <property type="match status" value="1"/>
</dbReference>